<evidence type="ECO:0000256" key="6">
    <source>
        <dbReference type="ARBA" id="ARBA00022786"/>
    </source>
</evidence>
<evidence type="ECO:0000256" key="2">
    <source>
        <dbReference type="ARBA" id="ARBA00012483"/>
    </source>
</evidence>
<dbReference type="GO" id="GO:0005737">
    <property type="term" value="C:cytoplasm"/>
    <property type="evidence" value="ECO:0007669"/>
    <property type="project" value="TreeGrafter"/>
</dbReference>
<dbReference type="PANTHER" id="PTHR15710:SF188">
    <property type="entry name" value="E3 UBIQUITIN-PROTEIN LIGASE RING1-LIKE"/>
    <property type="match status" value="1"/>
</dbReference>
<dbReference type="STRING" id="429701.A0A2G9I3U1"/>
<name>A0A2G9I3U1_9LAMI</name>
<comment type="caution">
    <text evidence="11">The sequence shown here is derived from an EMBL/GenBank/DDBJ whole genome shotgun (WGS) entry which is preliminary data.</text>
</comment>
<dbReference type="Pfam" id="PF14369">
    <property type="entry name" value="Zn_ribbon_19"/>
    <property type="match status" value="1"/>
</dbReference>
<keyword evidence="4" id="KW-0479">Metal-binding</keyword>
<dbReference type="EC" id="2.3.2.27" evidence="2"/>
<evidence type="ECO:0000256" key="9">
    <source>
        <dbReference type="SAM" id="MobiDB-lite"/>
    </source>
</evidence>
<protein>
    <recommendedName>
        <fullName evidence="2">RING-type E3 ubiquitin transferase</fullName>
        <ecNumber evidence="2">2.3.2.27</ecNumber>
    </recommendedName>
</protein>
<dbReference type="SMART" id="SM00184">
    <property type="entry name" value="RING"/>
    <property type="match status" value="1"/>
</dbReference>
<proteinExistence type="predicted"/>
<feature type="region of interest" description="Disordered" evidence="9">
    <location>
        <begin position="223"/>
        <end position="248"/>
    </location>
</feature>
<reference evidence="12" key="1">
    <citation type="journal article" date="2018" name="Gigascience">
        <title>Genome assembly of the Pink Ipe (Handroanthus impetiginosus, Bignoniaceae), a highly valued, ecologically keystone Neotropical timber forest tree.</title>
        <authorList>
            <person name="Silva-Junior O.B."/>
            <person name="Grattapaglia D."/>
            <person name="Novaes E."/>
            <person name="Collevatti R.G."/>
        </authorList>
    </citation>
    <scope>NUCLEOTIDE SEQUENCE [LARGE SCALE GENOMIC DNA]</scope>
    <source>
        <strain evidence="12">cv. UFG-1</strain>
    </source>
</reference>
<keyword evidence="5 8" id="KW-0863">Zinc-finger</keyword>
<dbReference type="AlphaFoldDB" id="A0A2G9I3U1"/>
<evidence type="ECO:0000256" key="5">
    <source>
        <dbReference type="ARBA" id="ARBA00022771"/>
    </source>
</evidence>
<keyword evidence="3" id="KW-0808">Transferase</keyword>
<dbReference type="FunFam" id="3.30.40.10:FF:000022">
    <property type="entry name" value="E3 ubiquitin-protein ligase RING1-like"/>
    <property type="match status" value="1"/>
</dbReference>
<evidence type="ECO:0000259" key="10">
    <source>
        <dbReference type="PROSITE" id="PS50089"/>
    </source>
</evidence>
<keyword evidence="7" id="KW-0862">Zinc</keyword>
<dbReference type="Proteomes" id="UP000231279">
    <property type="component" value="Unassembled WGS sequence"/>
</dbReference>
<organism evidence="11 12">
    <name type="scientific">Handroanthus impetiginosus</name>
    <dbReference type="NCBI Taxonomy" id="429701"/>
    <lineage>
        <taxon>Eukaryota</taxon>
        <taxon>Viridiplantae</taxon>
        <taxon>Streptophyta</taxon>
        <taxon>Embryophyta</taxon>
        <taxon>Tracheophyta</taxon>
        <taxon>Spermatophyta</taxon>
        <taxon>Magnoliopsida</taxon>
        <taxon>eudicotyledons</taxon>
        <taxon>Gunneridae</taxon>
        <taxon>Pentapetalae</taxon>
        <taxon>asterids</taxon>
        <taxon>lamiids</taxon>
        <taxon>Lamiales</taxon>
        <taxon>Bignoniaceae</taxon>
        <taxon>Crescentiina</taxon>
        <taxon>Tabebuia alliance</taxon>
        <taxon>Handroanthus</taxon>
    </lineage>
</organism>
<dbReference type="CDD" id="cd16667">
    <property type="entry name" value="RING-H2_RNF126-like"/>
    <property type="match status" value="1"/>
</dbReference>
<gene>
    <name evidence="11" type="ORF">CDL12_02868</name>
</gene>
<evidence type="ECO:0000256" key="8">
    <source>
        <dbReference type="PROSITE-ProRule" id="PRU00175"/>
    </source>
</evidence>
<comment type="catalytic activity">
    <reaction evidence="1">
        <text>S-ubiquitinyl-[E2 ubiquitin-conjugating enzyme]-L-cysteine + [acceptor protein]-L-lysine = [E2 ubiquitin-conjugating enzyme]-L-cysteine + N(6)-ubiquitinyl-[acceptor protein]-L-lysine.</text>
        <dbReference type="EC" id="2.3.2.27"/>
    </reaction>
</comment>
<keyword evidence="6" id="KW-0833">Ubl conjugation pathway</keyword>
<evidence type="ECO:0000256" key="1">
    <source>
        <dbReference type="ARBA" id="ARBA00000900"/>
    </source>
</evidence>
<evidence type="ECO:0000256" key="3">
    <source>
        <dbReference type="ARBA" id="ARBA00022679"/>
    </source>
</evidence>
<dbReference type="GO" id="GO:0008270">
    <property type="term" value="F:zinc ion binding"/>
    <property type="evidence" value="ECO:0007669"/>
    <property type="project" value="UniProtKB-KW"/>
</dbReference>
<evidence type="ECO:0000313" key="11">
    <source>
        <dbReference type="EMBL" id="PIN24414.1"/>
    </source>
</evidence>
<dbReference type="PROSITE" id="PS50089">
    <property type="entry name" value="ZF_RING_2"/>
    <property type="match status" value="1"/>
</dbReference>
<feature type="domain" description="RING-type" evidence="10">
    <location>
        <begin position="175"/>
        <end position="216"/>
    </location>
</feature>
<dbReference type="GO" id="GO:0016567">
    <property type="term" value="P:protein ubiquitination"/>
    <property type="evidence" value="ECO:0007669"/>
    <property type="project" value="TreeGrafter"/>
</dbReference>
<dbReference type="Gene3D" id="3.30.40.10">
    <property type="entry name" value="Zinc/RING finger domain, C3HC4 (zinc finger)"/>
    <property type="match status" value="1"/>
</dbReference>
<dbReference type="PANTHER" id="PTHR15710">
    <property type="entry name" value="E3 UBIQUITIN-PROTEIN LIGASE PRAJA"/>
    <property type="match status" value="1"/>
</dbReference>
<evidence type="ECO:0000256" key="4">
    <source>
        <dbReference type="ARBA" id="ARBA00022723"/>
    </source>
</evidence>
<dbReference type="GO" id="GO:0061630">
    <property type="term" value="F:ubiquitin protein ligase activity"/>
    <property type="evidence" value="ECO:0007669"/>
    <property type="project" value="UniProtKB-EC"/>
</dbReference>
<dbReference type="EMBL" id="NKXS01000419">
    <property type="protein sequence ID" value="PIN24414.1"/>
    <property type="molecule type" value="Genomic_DNA"/>
</dbReference>
<sequence>MSSESGTHWCYTCREPVNLQTRNAVCPNCEGGFIQELDNAISMNSEAYNQRPRFMEAVSNFLRQQIALGSNMSDVRRISERGPLHGNSWNSFLIFSGDTPVRMPGSGGLLEFLNETLSFRRENGGDYFIGPGVEEFFEHVTHNDHRVPAPASRSSIDALPMIKISKKHTRADSTCAVCKEKFELGSQVRKLPCKHLYHSDCIVPWLEQRSSCPVCRHELATQPSTNDYNSRNVREQNRSRRWRLGSRDETAEDQGRRRRWAFLWHFRSSRPKSNGNETVEVSSVSYHQDNGYTEYPYWPFEY</sequence>
<keyword evidence="12" id="KW-1185">Reference proteome</keyword>
<dbReference type="Pfam" id="PF13639">
    <property type="entry name" value="zf-RING_2"/>
    <property type="match status" value="1"/>
</dbReference>
<dbReference type="SUPFAM" id="SSF57850">
    <property type="entry name" value="RING/U-box"/>
    <property type="match status" value="1"/>
</dbReference>
<dbReference type="InterPro" id="IPR013083">
    <property type="entry name" value="Znf_RING/FYVE/PHD"/>
</dbReference>
<dbReference type="InterPro" id="IPR001841">
    <property type="entry name" value="Znf_RING"/>
</dbReference>
<accession>A0A2G9I3U1</accession>
<evidence type="ECO:0000256" key="7">
    <source>
        <dbReference type="ARBA" id="ARBA00022833"/>
    </source>
</evidence>
<evidence type="ECO:0000313" key="12">
    <source>
        <dbReference type="Proteomes" id="UP000231279"/>
    </source>
</evidence>
<dbReference type="OrthoDB" id="8062037at2759"/>
<dbReference type="InterPro" id="IPR039525">
    <property type="entry name" value="RNF126-like_zinc-ribbon"/>
</dbReference>